<evidence type="ECO:0000256" key="7">
    <source>
        <dbReference type="ARBA" id="ARBA00022982"/>
    </source>
</evidence>
<evidence type="ECO:0000259" key="13">
    <source>
        <dbReference type="Pfam" id="PF01292"/>
    </source>
</evidence>
<evidence type="ECO:0000313" key="14">
    <source>
        <dbReference type="EMBL" id="MBE9252496.1"/>
    </source>
</evidence>
<evidence type="ECO:0000256" key="10">
    <source>
        <dbReference type="ARBA" id="ARBA00023136"/>
    </source>
</evidence>
<comment type="subcellular location">
    <subcellularLocation>
        <location evidence="1">Cell membrane</location>
        <topology evidence="1">Multi-pass membrane protein</topology>
    </subcellularLocation>
</comment>
<dbReference type="PANTHER" id="PTHR30529">
    <property type="entry name" value="CYTOCHROME B561"/>
    <property type="match status" value="1"/>
</dbReference>
<feature type="transmembrane region" description="Helical" evidence="12">
    <location>
        <begin position="29"/>
        <end position="47"/>
    </location>
</feature>
<dbReference type="SUPFAM" id="SSF81342">
    <property type="entry name" value="Transmembrane di-heme cytochromes"/>
    <property type="match status" value="1"/>
</dbReference>
<dbReference type="EMBL" id="JADEVV010000002">
    <property type="protein sequence ID" value="MBE9252496.1"/>
    <property type="molecule type" value="Genomic_DNA"/>
</dbReference>
<keyword evidence="7" id="KW-0249">Electron transport</keyword>
<keyword evidence="15" id="KW-1185">Reference proteome</keyword>
<evidence type="ECO:0000256" key="3">
    <source>
        <dbReference type="ARBA" id="ARBA00022475"/>
    </source>
</evidence>
<keyword evidence="9" id="KW-0408">Iron</keyword>
<feature type="transmembrane region" description="Helical" evidence="12">
    <location>
        <begin position="67"/>
        <end position="87"/>
    </location>
</feature>
<evidence type="ECO:0000256" key="2">
    <source>
        <dbReference type="ARBA" id="ARBA00022448"/>
    </source>
</evidence>
<accession>A0ABR9VMC6</accession>
<sequence length="199" mass="24162">MTMNTPPLQQTTEKRKPRLNSPFKSLMRIHWWMALAYLIVFCTGIFMVNLERGQFLRSELYDFHKSIGILTMALLTWRIFTLFQVWWRKYTKRTPKLSPAWWRNFTLHLSLYLFMGVVPISGFLLSNSFKANNVRFFSITLPDIFPENEAMVEIGRNAHFWLAYTFLLFIFIHMLTYWKVIRANWRRWVNFINRFQQQT</sequence>
<evidence type="ECO:0000256" key="5">
    <source>
        <dbReference type="ARBA" id="ARBA00022692"/>
    </source>
</evidence>
<evidence type="ECO:0000313" key="15">
    <source>
        <dbReference type="Proteomes" id="UP000658720"/>
    </source>
</evidence>
<dbReference type="InterPro" id="IPR016174">
    <property type="entry name" value="Di-haem_cyt_TM"/>
</dbReference>
<keyword evidence="2" id="KW-0813">Transport</keyword>
<dbReference type="InterPro" id="IPR052168">
    <property type="entry name" value="Cytochrome_b561_oxidase"/>
</dbReference>
<organism evidence="14 15">
    <name type="scientific">Synechocystis salina LEGE 00031</name>
    <dbReference type="NCBI Taxonomy" id="1828736"/>
    <lineage>
        <taxon>Bacteria</taxon>
        <taxon>Bacillati</taxon>
        <taxon>Cyanobacteriota</taxon>
        <taxon>Cyanophyceae</taxon>
        <taxon>Synechococcales</taxon>
        <taxon>Merismopediaceae</taxon>
        <taxon>Synechocystis</taxon>
    </lineage>
</organism>
<evidence type="ECO:0000256" key="11">
    <source>
        <dbReference type="ARBA" id="ARBA00037975"/>
    </source>
</evidence>
<dbReference type="PANTHER" id="PTHR30529:SF1">
    <property type="entry name" value="CYTOCHROME B561 HOMOLOG 2"/>
    <property type="match status" value="1"/>
</dbReference>
<comment type="caution">
    <text evidence="14">The sequence shown here is derived from an EMBL/GenBank/DDBJ whole genome shotgun (WGS) entry which is preliminary data.</text>
</comment>
<dbReference type="InterPro" id="IPR011577">
    <property type="entry name" value="Cyt_b561_bac/Ni-Hgenase"/>
</dbReference>
<feature type="transmembrane region" description="Helical" evidence="12">
    <location>
        <begin position="107"/>
        <end position="125"/>
    </location>
</feature>
<keyword evidence="10 12" id="KW-0472">Membrane</keyword>
<evidence type="ECO:0000256" key="9">
    <source>
        <dbReference type="ARBA" id="ARBA00023004"/>
    </source>
</evidence>
<keyword evidence="6" id="KW-0479">Metal-binding</keyword>
<proteinExistence type="inferred from homology"/>
<evidence type="ECO:0000256" key="1">
    <source>
        <dbReference type="ARBA" id="ARBA00004651"/>
    </source>
</evidence>
<dbReference type="Proteomes" id="UP000658720">
    <property type="component" value="Unassembled WGS sequence"/>
</dbReference>
<evidence type="ECO:0000256" key="8">
    <source>
        <dbReference type="ARBA" id="ARBA00022989"/>
    </source>
</evidence>
<comment type="similarity">
    <text evidence="11">Belongs to the cytochrome b561 family.</text>
</comment>
<gene>
    <name evidence="14" type="ORF">IQ217_01235</name>
</gene>
<protein>
    <submittedName>
        <fullName evidence="14">Cytochrome b</fullName>
    </submittedName>
</protein>
<feature type="domain" description="Cytochrome b561 bacterial/Ni-hydrogenase" evidence="13">
    <location>
        <begin position="27"/>
        <end position="175"/>
    </location>
</feature>
<evidence type="ECO:0000256" key="4">
    <source>
        <dbReference type="ARBA" id="ARBA00022617"/>
    </source>
</evidence>
<reference evidence="14 15" key="1">
    <citation type="submission" date="2020-10" db="EMBL/GenBank/DDBJ databases">
        <authorList>
            <person name="Castelo-Branco R."/>
            <person name="Eusebio N."/>
            <person name="Adriana R."/>
            <person name="Vieira A."/>
            <person name="Brugerolle De Fraissinette N."/>
            <person name="Rezende De Castro R."/>
            <person name="Schneider M.P."/>
            <person name="Vasconcelos V."/>
            <person name="Leao P.N."/>
        </authorList>
    </citation>
    <scope>NUCLEOTIDE SEQUENCE [LARGE SCALE GENOMIC DNA]</scope>
    <source>
        <strain evidence="14 15">LEGE 00031</strain>
    </source>
</reference>
<name>A0ABR9VMC6_9SYNC</name>
<keyword evidence="3" id="KW-1003">Cell membrane</keyword>
<dbReference type="Pfam" id="PF01292">
    <property type="entry name" value="Ni_hydr_CYTB"/>
    <property type="match status" value="1"/>
</dbReference>
<keyword evidence="4" id="KW-0349">Heme</keyword>
<keyword evidence="8 12" id="KW-1133">Transmembrane helix</keyword>
<evidence type="ECO:0000256" key="12">
    <source>
        <dbReference type="SAM" id="Phobius"/>
    </source>
</evidence>
<feature type="transmembrane region" description="Helical" evidence="12">
    <location>
        <begin position="158"/>
        <end position="178"/>
    </location>
</feature>
<evidence type="ECO:0000256" key="6">
    <source>
        <dbReference type="ARBA" id="ARBA00022723"/>
    </source>
</evidence>
<keyword evidence="5 12" id="KW-0812">Transmembrane</keyword>